<evidence type="ECO:0000313" key="3">
    <source>
        <dbReference type="Proteomes" id="UP001415857"/>
    </source>
</evidence>
<reference evidence="2 3" key="1">
    <citation type="journal article" date="2024" name="Plant J.">
        <title>Genome sequences and population genomics reveal climatic adaptation and genomic divergence between two closely related sweetgum species.</title>
        <authorList>
            <person name="Xu W.Q."/>
            <person name="Ren C.Q."/>
            <person name="Zhang X.Y."/>
            <person name="Comes H.P."/>
            <person name="Liu X.H."/>
            <person name="Li Y.G."/>
            <person name="Kettle C.J."/>
            <person name="Jalonen R."/>
            <person name="Gaisberger H."/>
            <person name="Ma Y.Z."/>
            <person name="Qiu Y.X."/>
        </authorList>
    </citation>
    <scope>NUCLEOTIDE SEQUENCE [LARGE SCALE GENOMIC DNA]</scope>
    <source>
        <strain evidence="2">Hangzhou</strain>
    </source>
</reference>
<keyword evidence="3" id="KW-1185">Reference proteome</keyword>
<sequence length="161" mass="18285">MPLDQRLNLSQATSDTLNFSVSKMADGVFLSEFSSFISEIAEETILIHLPVKNIDDHIIWSPSCHGHLSFSEAYSFCRSTKPEVGWAYQLWKPFISPRFSIFVWRLLRNMTSTEDQLQKLLCCLCSQLSNLEDAAHLFLNHSFAGGPLVMFLISDHSIISQ</sequence>
<dbReference type="InterPro" id="IPR026960">
    <property type="entry name" value="RVT-Znf"/>
</dbReference>
<name>A0AAP0RF29_LIQFO</name>
<gene>
    <name evidence="2" type="ORF">L1049_022785</name>
</gene>
<dbReference type="AlphaFoldDB" id="A0AAP0RF29"/>
<evidence type="ECO:0000259" key="1">
    <source>
        <dbReference type="Pfam" id="PF13966"/>
    </source>
</evidence>
<protein>
    <recommendedName>
        <fullName evidence="1">Reverse transcriptase zinc-binding domain-containing protein</fullName>
    </recommendedName>
</protein>
<feature type="domain" description="Reverse transcriptase zinc-binding" evidence="1">
    <location>
        <begin position="69"/>
        <end position="144"/>
    </location>
</feature>
<proteinExistence type="predicted"/>
<dbReference type="EMBL" id="JBBPBK010000011">
    <property type="protein sequence ID" value="KAK9275518.1"/>
    <property type="molecule type" value="Genomic_DNA"/>
</dbReference>
<accession>A0AAP0RF29</accession>
<dbReference type="Pfam" id="PF13966">
    <property type="entry name" value="zf-RVT"/>
    <property type="match status" value="1"/>
</dbReference>
<evidence type="ECO:0000313" key="2">
    <source>
        <dbReference type="EMBL" id="KAK9275518.1"/>
    </source>
</evidence>
<organism evidence="2 3">
    <name type="scientific">Liquidambar formosana</name>
    <name type="common">Formosan gum</name>
    <dbReference type="NCBI Taxonomy" id="63359"/>
    <lineage>
        <taxon>Eukaryota</taxon>
        <taxon>Viridiplantae</taxon>
        <taxon>Streptophyta</taxon>
        <taxon>Embryophyta</taxon>
        <taxon>Tracheophyta</taxon>
        <taxon>Spermatophyta</taxon>
        <taxon>Magnoliopsida</taxon>
        <taxon>eudicotyledons</taxon>
        <taxon>Gunneridae</taxon>
        <taxon>Pentapetalae</taxon>
        <taxon>Saxifragales</taxon>
        <taxon>Altingiaceae</taxon>
        <taxon>Liquidambar</taxon>
    </lineage>
</organism>
<comment type="caution">
    <text evidence="2">The sequence shown here is derived from an EMBL/GenBank/DDBJ whole genome shotgun (WGS) entry which is preliminary data.</text>
</comment>
<dbReference type="Proteomes" id="UP001415857">
    <property type="component" value="Unassembled WGS sequence"/>
</dbReference>